<keyword evidence="3" id="KW-1185">Reference proteome</keyword>
<proteinExistence type="predicted"/>
<evidence type="ECO:0000256" key="1">
    <source>
        <dbReference type="SAM" id="Phobius"/>
    </source>
</evidence>
<protein>
    <recommendedName>
        <fullName evidence="4">Zinc finger GRF-type domain-containing protein</fullName>
    </recommendedName>
</protein>
<evidence type="ECO:0000313" key="2">
    <source>
        <dbReference type="EMBL" id="KAK7256249.1"/>
    </source>
</evidence>
<name>A0AAN9EFX4_CROPI</name>
<sequence>MISFEHSKVITLISNILLLCYCASVSAVYDSGILVLVSTHYVRFFWFPDSSFNYVCRFSFLSCCHNDAILMKLPSAFFDSATIASSSRSCTSAAPIVMIPKKKRCHCGAFAHLLTSHTKRNPGRKFWTCANWNHKVRISEHQIGPTHISLMPSSLHHFLSRKPHHKHTYYNFFFPSSSV</sequence>
<evidence type="ECO:0000313" key="3">
    <source>
        <dbReference type="Proteomes" id="UP001372338"/>
    </source>
</evidence>
<dbReference type="Proteomes" id="UP001372338">
    <property type="component" value="Unassembled WGS sequence"/>
</dbReference>
<keyword evidence="1" id="KW-0812">Transmembrane</keyword>
<keyword evidence="1" id="KW-0472">Membrane</keyword>
<keyword evidence="1" id="KW-1133">Transmembrane helix</keyword>
<dbReference type="EMBL" id="JAYWIO010000006">
    <property type="protein sequence ID" value="KAK7256249.1"/>
    <property type="molecule type" value="Genomic_DNA"/>
</dbReference>
<gene>
    <name evidence="2" type="ORF">RIF29_29688</name>
</gene>
<accession>A0AAN9EFX4</accession>
<comment type="caution">
    <text evidence="2">The sequence shown here is derived from an EMBL/GenBank/DDBJ whole genome shotgun (WGS) entry which is preliminary data.</text>
</comment>
<reference evidence="2 3" key="1">
    <citation type="submission" date="2024-01" db="EMBL/GenBank/DDBJ databases">
        <title>The genomes of 5 underutilized Papilionoideae crops provide insights into root nodulation and disease resistanc.</title>
        <authorList>
            <person name="Yuan L."/>
        </authorList>
    </citation>
    <scope>NUCLEOTIDE SEQUENCE [LARGE SCALE GENOMIC DNA]</scope>
    <source>
        <strain evidence="2">ZHUSHIDOU_FW_LH</strain>
        <tissue evidence="2">Leaf</tissue>
    </source>
</reference>
<dbReference type="AlphaFoldDB" id="A0AAN9EFX4"/>
<organism evidence="2 3">
    <name type="scientific">Crotalaria pallida</name>
    <name type="common">Smooth rattlebox</name>
    <name type="synonym">Crotalaria striata</name>
    <dbReference type="NCBI Taxonomy" id="3830"/>
    <lineage>
        <taxon>Eukaryota</taxon>
        <taxon>Viridiplantae</taxon>
        <taxon>Streptophyta</taxon>
        <taxon>Embryophyta</taxon>
        <taxon>Tracheophyta</taxon>
        <taxon>Spermatophyta</taxon>
        <taxon>Magnoliopsida</taxon>
        <taxon>eudicotyledons</taxon>
        <taxon>Gunneridae</taxon>
        <taxon>Pentapetalae</taxon>
        <taxon>rosids</taxon>
        <taxon>fabids</taxon>
        <taxon>Fabales</taxon>
        <taxon>Fabaceae</taxon>
        <taxon>Papilionoideae</taxon>
        <taxon>50 kb inversion clade</taxon>
        <taxon>genistoids sensu lato</taxon>
        <taxon>core genistoids</taxon>
        <taxon>Crotalarieae</taxon>
        <taxon>Crotalaria</taxon>
    </lineage>
</organism>
<evidence type="ECO:0008006" key="4">
    <source>
        <dbReference type="Google" id="ProtNLM"/>
    </source>
</evidence>
<feature type="transmembrane region" description="Helical" evidence="1">
    <location>
        <begin position="12"/>
        <end position="37"/>
    </location>
</feature>